<dbReference type="PaxDb" id="4081-Solyc10g062000.1.1"/>
<name>A0A3Q7IHW1_SOLLC</name>
<proteinExistence type="predicted"/>
<reference evidence="1" key="1">
    <citation type="journal article" date="2012" name="Nature">
        <title>The tomato genome sequence provides insights into fleshy fruit evolution.</title>
        <authorList>
            <consortium name="Tomato Genome Consortium"/>
        </authorList>
    </citation>
    <scope>NUCLEOTIDE SEQUENCE [LARGE SCALE GENOMIC DNA]</scope>
    <source>
        <strain evidence="1">cv. Heinz 1706</strain>
    </source>
</reference>
<dbReference type="STRING" id="4081.A0A3Q7IHW1"/>
<dbReference type="EnsemblPlants" id="Solyc10g062000.1.1">
    <property type="protein sequence ID" value="Solyc10g062000.1.1.1"/>
    <property type="gene ID" value="Solyc10g062000.1"/>
</dbReference>
<reference evidence="1" key="2">
    <citation type="submission" date="2019-01" db="UniProtKB">
        <authorList>
            <consortium name="EnsemblPlants"/>
        </authorList>
    </citation>
    <scope>IDENTIFICATION</scope>
    <source>
        <strain evidence="1">cv. Heinz 1706</strain>
    </source>
</reference>
<dbReference type="OMA" id="KPYFLHK"/>
<evidence type="ECO:0000313" key="1">
    <source>
        <dbReference type="EnsemblPlants" id="Solyc10g062000.1.1.1"/>
    </source>
</evidence>
<evidence type="ECO:0000313" key="2">
    <source>
        <dbReference type="Proteomes" id="UP000004994"/>
    </source>
</evidence>
<sequence>MVGMILGAVYSLRLYNRVVSGNLKPYFLHKFDDPNGREVSKFIPFLFGWVTLR</sequence>
<dbReference type="Proteomes" id="UP000004994">
    <property type="component" value="Chromosome 10"/>
</dbReference>
<dbReference type="AlphaFoldDB" id="A0A3Q7IHW1"/>
<dbReference type="Gramene" id="Solyc10g062000.1.1">
    <property type="protein sequence ID" value="Solyc10g062000.1.1.1"/>
    <property type="gene ID" value="Solyc10g062000.1"/>
</dbReference>
<protein>
    <submittedName>
        <fullName evidence="1">Uncharacterized protein</fullName>
    </submittedName>
</protein>
<organism evidence="1">
    <name type="scientific">Solanum lycopersicum</name>
    <name type="common">Tomato</name>
    <name type="synonym">Lycopersicon esculentum</name>
    <dbReference type="NCBI Taxonomy" id="4081"/>
    <lineage>
        <taxon>Eukaryota</taxon>
        <taxon>Viridiplantae</taxon>
        <taxon>Streptophyta</taxon>
        <taxon>Embryophyta</taxon>
        <taxon>Tracheophyta</taxon>
        <taxon>Spermatophyta</taxon>
        <taxon>Magnoliopsida</taxon>
        <taxon>eudicotyledons</taxon>
        <taxon>Gunneridae</taxon>
        <taxon>Pentapetalae</taxon>
        <taxon>asterids</taxon>
        <taxon>lamiids</taxon>
        <taxon>Solanales</taxon>
        <taxon>Solanaceae</taxon>
        <taxon>Solanoideae</taxon>
        <taxon>Solaneae</taxon>
        <taxon>Solanum</taxon>
        <taxon>Solanum subgen. Lycopersicon</taxon>
    </lineage>
</organism>
<accession>A0A3Q7IHW1</accession>
<dbReference type="InParanoid" id="A0A3Q7IHW1"/>
<keyword evidence="2" id="KW-1185">Reference proteome</keyword>